<dbReference type="GO" id="GO:0005930">
    <property type="term" value="C:axoneme"/>
    <property type="evidence" value="ECO:0007669"/>
    <property type="project" value="TreeGrafter"/>
</dbReference>
<feature type="domain" description="Calponin-homology (CH)" evidence="2">
    <location>
        <begin position="9"/>
        <end position="117"/>
    </location>
</feature>
<proteinExistence type="predicted"/>
<keyword evidence="3" id="KW-0969">Cilium</keyword>
<dbReference type="PROSITE" id="PS50021">
    <property type="entry name" value="CH"/>
    <property type="match status" value="1"/>
</dbReference>
<sequence>MATPTPTTPTDPTHLTTWLETIPFSKSWKNVPRDFSDGVLLAELISHFFPKLIELHNYTPAFGANLKRNNWELLNRKVLPKLGIKLLSETIDGVCQAKSGLIETVLCQIQKLIIKKSEQDFLAKKPESSDEEPILQSETCLVHILPSAAVPEFVIYKGVKFIPQDLLVEKEKSNAEMRGRVRELAQKVQRLETLINLKETHLGDLTRQIHQIRMQNSADGFSTTEDSCNKGGGDLHQFLGSF</sequence>
<dbReference type="InterPro" id="IPR001715">
    <property type="entry name" value="CH_dom"/>
</dbReference>
<dbReference type="EMBL" id="LNIX01000002">
    <property type="protein sequence ID" value="OXA59118.1"/>
    <property type="molecule type" value="Genomic_DNA"/>
</dbReference>
<evidence type="ECO:0000313" key="4">
    <source>
        <dbReference type="Proteomes" id="UP000198287"/>
    </source>
</evidence>
<dbReference type="PANTHER" id="PTHR12509">
    <property type="entry name" value="SPERMATOGENESIS-ASSOCIATED 4-RELATED"/>
    <property type="match status" value="1"/>
</dbReference>
<keyword evidence="1" id="KW-0175">Coiled coil</keyword>
<protein>
    <submittedName>
        <fullName evidence="3">Sperm flagellar protein 1</fullName>
    </submittedName>
</protein>
<dbReference type="InterPro" id="IPR052111">
    <property type="entry name" value="Spermatogenesis_Ciliary_MAP"/>
</dbReference>
<accession>A0A226EPI9</accession>
<dbReference type="GO" id="GO:0008017">
    <property type="term" value="F:microtubule binding"/>
    <property type="evidence" value="ECO:0007669"/>
    <property type="project" value="TreeGrafter"/>
</dbReference>
<evidence type="ECO:0000313" key="3">
    <source>
        <dbReference type="EMBL" id="OXA59118.1"/>
    </source>
</evidence>
<evidence type="ECO:0000256" key="1">
    <source>
        <dbReference type="SAM" id="Coils"/>
    </source>
</evidence>
<name>A0A226EPI9_FOLCA</name>
<dbReference type="InterPro" id="IPR010441">
    <property type="entry name" value="CH_2"/>
</dbReference>
<keyword evidence="3" id="KW-0966">Cell projection</keyword>
<keyword evidence="3" id="KW-0282">Flagellum</keyword>
<comment type="caution">
    <text evidence="3">The sequence shown here is derived from an EMBL/GenBank/DDBJ whole genome shotgun (WGS) entry which is preliminary data.</text>
</comment>
<dbReference type="AlphaFoldDB" id="A0A226EPI9"/>
<dbReference type="OMA" id="MEYYDTR"/>
<dbReference type="Proteomes" id="UP000198287">
    <property type="component" value="Unassembled WGS sequence"/>
</dbReference>
<dbReference type="PANTHER" id="PTHR12509:SF9">
    <property type="entry name" value="SPERM FLAGELLAR PROTEIN 1 ISOFORM X1"/>
    <property type="match status" value="1"/>
</dbReference>
<keyword evidence="4" id="KW-1185">Reference proteome</keyword>
<dbReference type="OrthoDB" id="193300at2759"/>
<gene>
    <name evidence="3" type="ORF">Fcan01_05585</name>
</gene>
<dbReference type="SUPFAM" id="SSF47576">
    <property type="entry name" value="Calponin-homology domain, CH-domain"/>
    <property type="match status" value="1"/>
</dbReference>
<dbReference type="FunFam" id="1.10.418.10:FF:000059">
    <property type="entry name" value="RIKEN cDNA 6430531B16 gene"/>
    <property type="match status" value="1"/>
</dbReference>
<reference evidence="3 4" key="1">
    <citation type="submission" date="2015-12" db="EMBL/GenBank/DDBJ databases">
        <title>The genome of Folsomia candida.</title>
        <authorList>
            <person name="Faddeeva A."/>
            <person name="Derks M.F."/>
            <person name="Anvar Y."/>
            <person name="Smit S."/>
            <person name="Van Straalen N."/>
            <person name="Roelofs D."/>
        </authorList>
    </citation>
    <scope>NUCLEOTIDE SEQUENCE [LARGE SCALE GENOMIC DNA]</scope>
    <source>
        <strain evidence="3 4">VU population</strain>
        <tissue evidence="3">Whole body</tissue>
    </source>
</reference>
<dbReference type="Pfam" id="PF06294">
    <property type="entry name" value="CH_2"/>
    <property type="match status" value="1"/>
</dbReference>
<dbReference type="InterPro" id="IPR036872">
    <property type="entry name" value="CH_dom_sf"/>
</dbReference>
<evidence type="ECO:0000259" key="2">
    <source>
        <dbReference type="PROSITE" id="PS50021"/>
    </source>
</evidence>
<feature type="coiled-coil region" evidence="1">
    <location>
        <begin position="167"/>
        <end position="194"/>
    </location>
</feature>
<organism evidence="3 4">
    <name type="scientific">Folsomia candida</name>
    <name type="common">Springtail</name>
    <dbReference type="NCBI Taxonomy" id="158441"/>
    <lineage>
        <taxon>Eukaryota</taxon>
        <taxon>Metazoa</taxon>
        <taxon>Ecdysozoa</taxon>
        <taxon>Arthropoda</taxon>
        <taxon>Hexapoda</taxon>
        <taxon>Collembola</taxon>
        <taxon>Entomobryomorpha</taxon>
        <taxon>Isotomoidea</taxon>
        <taxon>Isotomidae</taxon>
        <taxon>Proisotominae</taxon>
        <taxon>Folsomia</taxon>
    </lineage>
</organism>
<dbReference type="GO" id="GO:0051493">
    <property type="term" value="P:regulation of cytoskeleton organization"/>
    <property type="evidence" value="ECO:0007669"/>
    <property type="project" value="TreeGrafter"/>
</dbReference>
<dbReference type="Gene3D" id="1.10.418.10">
    <property type="entry name" value="Calponin-like domain"/>
    <property type="match status" value="1"/>
</dbReference>
<dbReference type="STRING" id="158441.A0A226EPI9"/>